<feature type="compositionally biased region" description="Low complexity" evidence="1">
    <location>
        <begin position="53"/>
        <end position="63"/>
    </location>
</feature>
<sequence>MCKHQKLENGIGAARRRCSPGDGQSPPHRVTTSTATKRDTESCGQPKGHKPTGSLGVSAARSGAAGGGAAPLARQGTPPTSLVTPPPPRRLRRRRDPAATRHRPYTTNNYFNPLHLYFKLSYNFQHI</sequence>
<proteinExistence type="predicted"/>
<dbReference type="OrthoDB" id="7492776at2759"/>
<gene>
    <name evidence="2" type="ORF">APLA_LOCUS12321</name>
</gene>
<evidence type="ECO:0000256" key="1">
    <source>
        <dbReference type="SAM" id="MobiDB-lite"/>
    </source>
</evidence>
<organism evidence="2 3">
    <name type="scientific">Arctia plantaginis</name>
    <name type="common">Wood tiger moth</name>
    <name type="synonym">Phalaena plantaginis</name>
    <dbReference type="NCBI Taxonomy" id="874455"/>
    <lineage>
        <taxon>Eukaryota</taxon>
        <taxon>Metazoa</taxon>
        <taxon>Ecdysozoa</taxon>
        <taxon>Arthropoda</taxon>
        <taxon>Hexapoda</taxon>
        <taxon>Insecta</taxon>
        <taxon>Pterygota</taxon>
        <taxon>Neoptera</taxon>
        <taxon>Endopterygota</taxon>
        <taxon>Lepidoptera</taxon>
        <taxon>Glossata</taxon>
        <taxon>Ditrysia</taxon>
        <taxon>Noctuoidea</taxon>
        <taxon>Erebidae</taxon>
        <taxon>Arctiinae</taxon>
        <taxon>Arctia</taxon>
    </lineage>
</organism>
<evidence type="ECO:0000313" key="3">
    <source>
        <dbReference type="Proteomes" id="UP000494106"/>
    </source>
</evidence>
<evidence type="ECO:0000313" key="2">
    <source>
        <dbReference type="EMBL" id="CAB3249837.1"/>
    </source>
</evidence>
<accession>A0A8S1AKB0</accession>
<dbReference type="AlphaFoldDB" id="A0A8S1AKB0"/>
<protein>
    <submittedName>
        <fullName evidence="2">Uncharacterized protein</fullName>
    </submittedName>
</protein>
<feature type="region of interest" description="Disordered" evidence="1">
    <location>
        <begin position="1"/>
        <end position="106"/>
    </location>
</feature>
<feature type="compositionally biased region" description="Low complexity" evidence="1">
    <location>
        <begin position="70"/>
        <end position="83"/>
    </location>
</feature>
<dbReference type="EMBL" id="CADEBC010000540">
    <property type="protein sequence ID" value="CAB3249837.1"/>
    <property type="molecule type" value="Genomic_DNA"/>
</dbReference>
<feature type="compositionally biased region" description="Basic residues" evidence="1">
    <location>
        <begin position="89"/>
        <end position="104"/>
    </location>
</feature>
<name>A0A8S1AKB0_ARCPL</name>
<keyword evidence="3" id="KW-1185">Reference proteome</keyword>
<reference evidence="2 3" key="1">
    <citation type="submission" date="2020-04" db="EMBL/GenBank/DDBJ databases">
        <authorList>
            <person name="Wallbank WR R."/>
            <person name="Pardo Diaz C."/>
            <person name="Kozak K."/>
            <person name="Martin S."/>
            <person name="Jiggins C."/>
            <person name="Moest M."/>
            <person name="Warren A I."/>
            <person name="Byers J.R.P. K."/>
            <person name="Montejo-Kovacevich G."/>
            <person name="Yen C E."/>
        </authorList>
    </citation>
    <scope>NUCLEOTIDE SEQUENCE [LARGE SCALE GENOMIC DNA]</scope>
</reference>
<comment type="caution">
    <text evidence="2">The sequence shown here is derived from an EMBL/GenBank/DDBJ whole genome shotgun (WGS) entry which is preliminary data.</text>
</comment>
<dbReference type="Proteomes" id="UP000494106">
    <property type="component" value="Unassembled WGS sequence"/>
</dbReference>